<protein>
    <submittedName>
        <fullName evidence="6">TetR family transcriptional regulator</fullName>
    </submittedName>
</protein>
<evidence type="ECO:0000313" key="6">
    <source>
        <dbReference type="EMBL" id="KJY85025.1"/>
    </source>
</evidence>
<dbReference type="InterPro" id="IPR039536">
    <property type="entry name" value="TetR_C_Proteobacteria"/>
</dbReference>
<gene>
    <name evidence="6" type="ORF">TW81_01495</name>
</gene>
<dbReference type="Gene3D" id="1.10.10.60">
    <property type="entry name" value="Homeodomain-like"/>
    <property type="match status" value="1"/>
</dbReference>
<evidence type="ECO:0000313" key="7">
    <source>
        <dbReference type="Proteomes" id="UP000033673"/>
    </source>
</evidence>
<dbReference type="PRINTS" id="PR00455">
    <property type="entry name" value="HTHTETR"/>
</dbReference>
<dbReference type="Pfam" id="PF14246">
    <property type="entry name" value="TetR_C_7"/>
    <property type="match status" value="1"/>
</dbReference>
<dbReference type="Proteomes" id="UP000033673">
    <property type="component" value="Unassembled WGS sequence"/>
</dbReference>
<accession>A0A0F4NPF5</accession>
<dbReference type="PANTHER" id="PTHR30055:SF224">
    <property type="entry name" value="TRANSCRIPTIONAL REGULATOR TETR FAMILY"/>
    <property type="match status" value="1"/>
</dbReference>
<dbReference type="InterPro" id="IPR009057">
    <property type="entry name" value="Homeodomain-like_sf"/>
</dbReference>
<feature type="DNA-binding region" description="H-T-H motif" evidence="4">
    <location>
        <begin position="33"/>
        <end position="52"/>
    </location>
</feature>
<dbReference type="FunFam" id="1.10.10.60:FF:000141">
    <property type="entry name" value="TetR family transcriptional regulator"/>
    <property type="match status" value="1"/>
</dbReference>
<keyword evidence="7" id="KW-1185">Reference proteome</keyword>
<reference evidence="6 7" key="1">
    <citation type="journal article" date="2015" name="BMC Genomics">
        <title>Genome mining reveals unlocked bioactive potential of marine Gram-negative bacteria.</title>
        <authorList>
            <person name="Machado H."/>
            <person name="Sonnenschein E.C."/>
            <person name="Melchiorsen J."/>
            <person name="Gram L."/>
        </authorList>
    </citation>
    <scope>NUCLEOTIDE SEQUENCE [LARGE SCALE GENOMIC DNA]</scope>
    <source>
        <strain evidence="6 7">S2757</strain>
    </source>
</reference>
<dbReference type="Pfam" id="PF00440">
    <property type="entry name" value="TetR_N"/>
    <property type="match status" value="1"/>
</dbReference>
<dbReference type="PROSITE" id="PS50977">
    <property type="entry name" value="HTH_TETR_2"/>
    <property type="match status" value="1"/>
</dbReference>
<evidence type="ECO:0000256" key="1">
    <source>
        <dbReference type="ARBA" id="ARBA00023015"/>
    </source>
</evidence>
<evidence type="ECO:0000259" key="5">
    <source>
        <dbReference type="PROSITE" id="PS50977"/>
    </source>
</evidence>
<dbReference type="InterPro" id="IPR023772">
    <property type="entry name" value="DNA-bd_HTH_TetR-type_CS"/>
</dbReference>
<sequence>MKVIKKGRSEIKREAILNAAKQAFQEFGVQNTSMDKLSAMAQVSKRTVYNHFASKETIVMELLAELWRTSMAEHDIAGFINLDLEQQLVALLESEINVVTDPHYIELAKVAFGYFFYKPEELKQQDAKISKQETALYNWLIEQQAKQTLAIDDIELASTQLHSLVKGSAFWPQVLSMEPSLTQTEARVLAQQTAKLFMSQYQICVDTKNLGL</sequence>
<evidence type="ECO:0000256" key="4">
    <source>
        <dbReference type="PROSITE-ProRule" id="PRU00335"/>
    </source>
</evidence>
<dbReference type="SUPFAM" id="SSF46689">
    <property type="entry name" value="Homeodomain-like"/>
    <property type="match status" value="1"/>
</dbReference>
<dbReference type="InterPro" id="IPR001647">
    <property type="entry name" value="HTH_TetR"/>
</dbReference>
<proteinExistence type="predicted"/>
<dbReference type="PANTHER" id="PTHR30055">
    <property type="entry name" value="HTH-TYPE TRANSCRIPTIONAL REGULATOR RUTR"/>
    <property type="match status" value="1"/>
</dbReference>
<keyword evidence="2 4" id="KW-0238">DNA-binding</keyword>
<name>A0A0F4NPF5_9VIBR</name>
<dbReference type="STRING" id="579748.TW81_01495"/>
<dbReference type="PROSITE" id="PS01081">
    <property type="entry name" value="HTH_TETR_1"/>
    <property type="match status" value="1"/>
</dbReference>
<evidence type="ECO:0000256" key="3">
    <source>
        <dbReference type="ARBA" id="ARBA00023163"/>
    </source>
</evidence>
<dbReference type="EMBL" id="JXXV01000005">
    <property type="protein sequence ID" value="KJY85025.1"/>
    <property type="molecule type" value="Genomic_DNA"/>
</dbReference>
<dbReference type="GO" id="GO:0003700">
    <property type="term" value="F:DNA-binding transcription factor activity"/>
    <property type="evidence" value="ECO:0007669"/>
    <property type="project" value="TreeGrafter"/>
</dbReference>
<organism evidence="6 7">
    <name type="scientific">Vibrio galatheae</name>
    <dbReference type="NCBI Taxonomy" id="579748"/>
    <lineage>
        <taxon>Bacteria</taxon>
        <taxon>Pseudomonadati</taxon>
        <taxon>Pseudomonadota</taxon>
        <taxon>Gammaproteobacteria</taxon>
        <taxon>Vibrionales</taxon>
        <taxon>Vibrionaceae</taxon>
        <taxon>Vibrio</taxon>
    </lineage>
</organism>
<dbReference type="OrthoDB" id="116240at2"/>
<dbReference type="RefSeq" id="WP_045953957.1">
    <property type="nucleotide sequence ID" value="NZ_JXXV01000005.1"/>
</dbReference>
<feature type="domain" description="HTH tetR-type" evidence="5">
    <location>
        <begin position="10"/>
        <end position="70"/>
    </location>
</feature>
<evidence type="ECO:0000256" key="2">
    <source>
        <dbReference type="ARBA" id="ARBA00023125"/>
    </source>
</evidence>
<keyword evidence="1" id="KW-0805">Transcription regulation</keyword>
<dbReference type="PATRIC" id="fig|579748.3.peg.309"/>
<dbReference type="InterPro" id="IPR050109">
    <property type="entry name" value="HTH-type_TetR-like_transc_reg"/>
</dbReference>
<dbReference type="AlphaFoldDB" id="A0A0F4NPF5"/>
<dbReference type="Gene3D" id="1.10.357.10">
    <property type="entry name" value="Tetracycline Repressor, domain 2"/>
    <property type="match status" value="1"/>
</dbReference>
<keyword evidence="3" id="KW-0804">Transcription</keyword>
<comment type="caution">
    <text evidence="6">The sequence shown here is derived from an EMBL/GenBank/DDBJ whole genome shotgun (WGS) entry which is preliminary data.</text>
</comment>
<dbReference type="GO" id="GO:0000976">
    <property type="term" value="F:transcription cis-regulatory region binding"/>
    <property type="evidence" value="ECO:0007669"/>
    <property type="project" value="TreeGrafter"/>
</dbReference>